<dbReference type="AlphaFoldDB" id="A0A559K738"/>
<dbReference type="InterPro" id="IPR036291">
    <property type="entry name" value="NAD(P)-bd_dom_sf"/>
</dbReference>
<dbReference type="InterPro" id="IPR015814">
    <property type="entry name" value="Pgluconate_DH_NAD-bd_C"/>
</dbReference>
<comment type="caution">
    <text evidence="3">The sequence shown here is derived from an EMBL/GenBank/DDBJ whole genome shotgun (WGS) entry which is preliminary data.</text>
</comment>
<accession>A0A559K738</accession>
<dbReference type="SUPFAM" id="SSF48179">
    <property type="entry name" value="6-phosphogluconate dehydrogenase C-terminal domain-like"/>
    <property type="match status" value="1"/>
</dbReference>
<dbReference type="SUPFAM" id="SSF51735">
    <property type="entry name" value="NAD(P)-binding Rossmann-fold domains"/>
    <property type="match status" value="1"/>
</dbReference>
<dbReference type="GO" id="GO:0050661">
    <property type="term" value="F:NADP binding"/>
    <property type="evidence" value="ECO:0007669"/>
    <property type="project" value="InterPro"/>
</dbReference>
<reference evidence="3 4" key="1">
    <citation type="submission" date="2019-07" db="EMBL/GenBank/DDBJ databases">
        <authorList>
            <person name="Kim J."/>
        </authorList>
    </citation>
    <scope>NUCLEOTIDE SEQUENCE [LARGE SCALE GENOMIC DNA]</scope>
    <source>
        <strain evidence="3 4">JC52</strain>
    </source>
</reference>
<dbReference type="PANTHER" id="PTHR43580">
    <property type="entry name" value="OXIDOREDUCTASE GLYR1-RELATED"/>
    <property type="match status" value="1"/>
</dbReference>
<evidence type="ECO:0000259" key="2">
    <source>
        <dbReference type="Pfam" id="PF09130"/>
    </source>
</evidence>
<dbReference type="Pfam" id="PF03446">
    <property type="entry name" value="NAD_binding_2"/>
    <property type="match status" value="1"/>
</dbReference>
<dbReference type="Gene3D" id="3.40.50.720">
    <property type="entry name" value="NAD(P)-binding Rossmann-like Domain"/>
    <property type="match status" value="1"/>
</dbReference>
<dbReference type="PANTHER" id="PTHR43580:SF2">
    <property type="entry name" value="CYTOKINE-LIKE NUCLEAR FACTOR N-PAC"/>
    <property type="match status" value="1"/>
</dbReference>
<evidence type="ECO:0000313" key="3">
    <source>
        <dbReference type="EMBL" id="TVY07952.1"/>
    </source>
</evidence>
<dbReference type="Proteomes" id="UP000317036">
    <property type="component" value="Unassembled WGS sequence"/>
</dbReference>
<organism evidence="3 4">
    <name type="scientific">Paenibacillus cremeus</name>
    <dbReference type="NCBI Taxonomy" id="2163881"/>
    <lineage>
        <taxon>Bacteria</taxon>
        <taxon>Bacillati</taxon>
        <taxon>Bacillota</taxon>
        <taxon>Bacilli</taxon>
        <taxon>Bacillales</taxon>
        <taxon>Paenibacillaceae</taxon>
        <taxon>Paenibacillus</taxon>
    </lineage>
</organism>
<feature type="domain" description="Phosphogluconate dehydrogenase NAD-binding putative C-terminal" evidence="2">
    <location>
        <begin position="193"/>
        <end position="262"/>
    </location>
</feature>
<gene>
    <name evidence="3" type="ORF">FPZ49_21100</name>
</gene>
<evidence type="ECO:0000259" key="1">
    <source>
        <dbReference type="Pfam" id="PF03446"/>
    </source>
</evidence>
<dbReference type="RefSeq" id="WP_144850609.1">
    <property type="nucleotide sequence ID" value="NZ_VNJI01000029.1"/>
</dbReference>
<dbReference type="Pfam" id="PF09130">
    <property type="entry name" value="DUF1932"/>
    <property type="match status" value="1"/>
</dbReference>
<feature type="domain" description="6-phosphogluconate dehydrogenase NADP-binding" evidence="1">
    <location>
        <begin position="3"/>
        <end position="126"/>
    </location>
</feature>
<dbReference type="EMBL" id="VNJI01000029">
    <property type="protein sequence ID" value="TVY07952.1"/>
    <property type="molecule type" value="Genomic_DNA"/>
</dbReference>
<dbReference type="InterPro" id="IPR008927">
    <property type="entry name" value="6-PGluconate_DH-like_C_sf"/>
</dbReference>
<dbReference type="InterPro" id="IPR006115">
    <property type="entry name" value="6PGDH_NADP-bd"/>
</dbReference>
<keyword evidence="4" id="KW-1185">Reference proteome</keyword>
<protein>
    <submittedName>
        <fullName evidence="3">NAD(P)-dependent oxidoreductase</fullName>
    </submittedName>
</protein>
<dbReference type="InterPro" id="IPR051265">
    <property type="entry name" value="HIBADH-related_NP60_sf"/>
</dbReference>
<sequence>MRLGFIGFGEAAFEMSSGLKQQGLEQITAFDPMWNHTKFGALVQERAQKAKVELLSQSEEVLARADILIVAVPADKAYDASTALKPHLKQDCVYVDVSASSPDVKNKISENVKETGCRFVDAAMMGPLPVYKHKVPILASGDGTDTFIQFLSPYGMEISKVSENPGDASAVKLIRSIYMKGIAALLVEMLQAAHHYKVEELVIDSISETMDGTSFASTMNRLVTGTSVHALRRAVELEGSIEMLESSSINSVMSQASKEKLQLLSSFNFKEKFQGKTPAHWLEVISEMQS</sequence>
<evidence type="ECO:0000313" key="4">
    <source>
        <dbReference type="Proteomes" id="UP000317036"/>
    </source>
</evidence>
<dbReference type="InterPro" id="IPR013328">
    <property type="entry name" value="6PGD_dom2"/>
</dbReference>
<name>A0A559K738_9BACL</name>
<dbReference type="Gene3D" id="1.10.1040.10">
    <property type="entry name" value="N-(1-d-carboxylethyl)-l-norvaline Dehydrogenase, domain 2"/>
    <property type="match status" value="1"/>
</dbReference>
<proteinExistence type="predicted"/>
<dbReference type="OrthoDB" id="4333at2"/>